<comment type="catalytic activity">
    <reaction evidence="3">
        <text>DNA(n) + a 2'-deoxyribonucleoside 5'-triphosphate = DNA(n+1) + diphosphate</text>
        <dbReference type="Rhea" id="RHEA:22508"/>
        <dbReference type="Rhea" id="RHEA-COMP:17339"/>
        <dbReference type="Rhea" id="RHEA-COMP:17340"/>
        <dbReference type="ChEBI" id="CHEBI:33019"/>
        <dbReference type="ChEBI" id="CHEBI:61560"/>
        <dbReference type="ChEBI" id="CHEBI:173112"/>
        <dbReference type="EC" id="2.7.7.7"/>
    </reaction>
</comment>
<dbReference type="EC" id="2.7.7.7" evidence="1"/>
<dbReference type="InterPro" id="IPR027417">
    <property type="entry name" value="P-loop_NTPase"/>
</dbReference>
<sequence>MAPWQQRMYAQVVATLDAGRLGHAQLFCGPAQLGKREVAMRLARRVLCETPAGIDACGKCRSCRLIEAGTHPDYRFVSFIPNREGTKLRTEIVIDQMRELSTQLSLTPQFGRAQVAIVDPADAINTAAANALLKTLEEPVPSRYLWLVSAHPARLPATIRSRCQRVEFRLPPVDEARAWLAAQGHAEADVDEALQAAKGHPGLADDWLRNGGLDLRRRVTADLQKLARGELTPQEAAQQWIGDDQADLRLRFAADIAVDRARGLTDPQGARSLAAWFDKANRSRDLLRTTVRADLVLMELLTAWRAASRAGQEIRDR</sequence>
<evidence type="ECO:0000256" key="2">
    <source>
        <dbReference type="ARBA" id="ARBA00022932"/>
    </source>
</evidence>
<keyword evidence="2" id="KW-0548">Nucleotidyltransferase</keyword>
<dbReference type="PANTHER" id="PTHR11669">
    <property type="entry name" value="REPLICATION FACTOR C / DNA POLYMERASE III GAMMA-TAU SUBUNIT"/>
    <property type="match status" value="1"/>
</dbReference>
<evidence type="ECO:0000313" key="4">
    <source>
        <dbReference type="EMBL" id="GGZ61529.1"/>
    </source>
</evidence>
<evidence type="ECO:0000256" key="1">
    <source>
        <dbReference type="ARBA" id="ARBA00012417"/>
    </source>
</evidence>
<dbReference type="Proteomes" id="UP000643403">
    <property type="component" value="Unassembled WGS sequence"/>
</dbReference>
<name>A0ABQ3BYH3_9GAMM</name>
<keyword evidence="2" id="KW-0239">DNA-directed DNA polymerase</keyword>
<dbReference type="InterPro" id="IPR004622">
    <property type="entry name" value="DNA_pol_HolB"/>
</dbReference>
<dbReference type="PANTHER" id="PTHR11669:SF8">
    <property type="entry name" value="DNA POLYMERASE III SUBUNIT DELTA"/>
    <property type="match status" value="1"/>
</dbReference>
<reference evidence="5" key="1">
    <citation type="journal article" date="2019" name="Int. J. Syst. Evol. Microbiol.">
        <title>The Global Catalogue of Microorganisms (GCM) 10K type strain sequencing project: providing services to taxonomists for standard genome sequencing and annotation.</title>
        <authorList>
            <consortium name="The Broad Institute Genomics Platform"/>
            <consortium name="The Broad Institute Genome Sequencing Center for Infectious Disease"/>
            <person name="Wu L."/>
            <person name="Ma J."/>
        </authorList>
    </citation>
    <scope>NUCLEOTIDE SEQUENCE [LARGE SCALE GENOMIC DNA]</scope>
    <source>
        <strain evidence="5">KCTC 22558</strain>
    </source>
</reference>
<dbReference type="Pfam" id="PF13177">
    <property type="entry name" value="DNA_pol3_delta2"/>
    <property type="match status" value="1"/>
</dbReference>
<dbReference type="EMBL" id="BMXY01000001">
    <property type="protein sequence ID" value="GGZ61529.1"/>
    <property type="molecule type" value="Genomic_DNA"/>
</dbReference>
<proteinExistence type="predicted"/>
<evidence type="ECO:0000313" key="5">
    <source>
        <dbReference type="Proteomes" id="UP000643403"/>
    </source>
</evidence>
<dbReference type="NCBIfam" id="TIGR00678">
    <property type="entry name" value="holB"/>
    <property type="match status" value="1"/>
</dbReference>
<protein>
    <recommendedName>
        <fullName evidence="1">DNA-directed DNA polymerase</fullName>
        <ecNumber evidence="1">2.7.7.7</ecNumber>
    </recommendedName>
</protein>
<comment type="caution">
    <text evidence="4">The sequence shown here is derived from an EMBL/GenBank/DDBJ whole genome shotgun (WGS) entry which is preliminary data.</text>
</comment>
<keyword evidence="5" id="KW-1185">Reference proteome</keyword>
<organism evidence="4 5">
    <name type="scientific">Cognatilysobacter xinjiangensis</name>
    <dbReference type="NCBI Taxonomy" id="546892"/>
    <lineage>
        <taxon>Bacteria</taxon>
        <taxon>Pseudomonadati</taxon>
        <taxon>Pseudomonadota</taxon>
        <taxon>Gammaproteobacteria</taxon>
        <taxon>Lysobacterales</taxon>
        <taxon>Lysobacteraceae</taxon>
        <taxon>Cognatilysobacter</taxon>
    </lineage>
</organism>
<dbReference type="SUPFAM" id="SSF52540">
    <property type="entry name" value="P-loop containing nucleoside triphosphate hydrolases"/>
    <property type="match status" value="1"/>
</dbReference>
<dbReference type="Gene3D" id="3.40.50.300">
    <property type="entry name" value="P-loop containing nucleotide triphosphate hydrolases"/>
    <property type="match status" value="1"/>
</dbReference>
<gene>
    <name evidence="4" type="primary">holB</name>
    <name evidence="4" type="ORF">GCM10008101_14530</name>
</gene>
<evidence type="ECO:0000256" key="3">
    <source>
        <dbReference type="ARBA" id="ARBA00049244"/>
    </source>
</evidence>
<dbReference type="InterPro" id="IPR050238">
    <property type="entry name" value="DNA_Rep/Repair_Clamp_Loader"/>
</dbReference>
<accession>A0ABQ3BYH3</accession>
<keyword evidence="2" id="KW-0808">Transferase</keyword>
<dbReference type="NCBIfam" id="NF006447">
    <property type="entry name" value="PRK08769.1"/>
    <property type="match status" value="1"/>
</dbReference>